<dbReference type="Proteomes" id="UP001580391">
    <property type="component" value="Unassembled WGS sequence"/>
</dbReference>
<dbReference type="RefSeq" id="WP_375516531.1">
    <property type="nucleotide sequence ID" value="NZ_JBHILI010000001.1"/>
</dbReference>
<evidence type="ECO:0000313" key="2">
    <source>
        <dbReference type="Proteomes" id="UP001580391"/>
    </source>
</evidence>
<protein>
    <submittedName>
        <fullName evidence="1">Uncharacterized protein</fullName>
    </submittedName>
</protein>
<dbReference type="PROSITE" id="PS51257">
    <property type="entry name" value="PROKAR_LIPOPROTEIN"/>
    <property type="match status" value="1"/>
</dbReference>
<organism evidence="1 2">
    <name type="scientific">Leptospira wolffii</name>
    <dbReference type="NCBI Taxonomy" id="409998"/>
    <lineage>
        <taxon>Bacteria</taxon>
        <taxon>Pseudomonadati</taxon>
        <taxon>Spirochaetota</taxon>
        <taxon>Spirochaetia</taxon>
        <taxon>Leptospirales</taxon>
        <taxon>Leptospiraceae</taxon>
        <taxon>Leptospira</taxon>
    </lineage>
</organism>
<evidence type="ECO:0000313" key="1">
    <source>
        <dbReference type="EMBL" id="MFB5735350.1"/>
    </source>
</evidence>
<name>A0ABV5BJ61_9LEPT</name>
<keyword evidence="2" id="KW-1185">Reference proteome</keyword>
<dbReference type="EMBL" id="JBHILJ010000001">
    <property type="protein sequence ID" value="MFB5735350.1"/>
    <property type="molecule type" value="Genomic_DNA"/>
</dbReference>
<gene>
    <name evidence="1" type="ORF">ACE5IX_02450</name>
</gene>
<proteinExistence type="predicted"/>
<sequence length="40" mass="4717">MRFSVSTHYFLPSLLILLFSCDLVAERRMDLSRLETVLEN</sequence>
<accession>A0ABV5BJ61</accession>
<reference evidence="1 2" key="1">
    <citation type="submission" date="2024-09" db="EMBL/GenBank/DDBJ databases">
        <title>Taxonomic and Genotyping Characterization of Leptospira Strains isolated from Multiple Sources in Colombia highlights the importance of intermediate species.</title>
        <authorList>
            <person name="Torres Higuera L."/>
            <person name="Rojas Tapias D."/>
            <person name="Jimenez Velasquez S."/>
            <person name="Renjifo Ibanez C."/>
        </authorList>
    </citation>
    <scope>NUCLEOTIDE SEQUENCE [LARGE SCALE GENOMIC DNA]</scope>
    <source>
        <strain evidence="1 2">Lep080</strain>
    </source>
</reference>
<comment type="caution">
    <text evidence="1">The sequence shown here is derived from an EMBL/GenBank/DDBJ whole genome shotgun (WGS) entry which is preliminary data.</text>
</comment>